<dbReference type="RefSeq" id="XP_038974931.1">
    <property type="nucleotide sequence ID" value="XM_039119003.1"/>
</dbReference>
<organism evidence="1 2">
    <name type="scientific">Phoenix dactylifera</name>
    <name type="common">Date palm</name>
    <dbReference type="NCBI Taxonomy" id="42345"/>
    <lineage>
        <taxon>Eukaryota</taxon>
        <taxon>Viridiplantae</taxon>
        <taxon>Streptophyta</taxon>
        <taxon>Embryophyta</taxon>
        <taxon>Tracheophyta</taxon>
        <taxon>Spermatophyta</taxon>
        <taxon>Magnoliopsida</taxon>
        <taxon>Liliopsida</taxon>
        <taxon>Arecaceae</taxon>
        <taxon>Coryphoideae</taxon>
        <taxon>Phoeniceae</taxon>
        <taxon>Phoenix</taxon>
    </lineage>
</organism>
<protein>
    <submittedName>
        <fullName evidence="2">Uncharacterized protein LOC120106116</fullName>
    </submittedName>
</protein>
<reference evidence="2" key="1">
    <citation type="submission" date="2025-08" db="UniProtKB">
        <authorList>
            <consortium name="RefSeq"/>
        </authorList>
    </citation>
    <scope>IDENTIFICATION</scope>
    <source>
        <tissue evidence="2">Young leaves</tissue>
    </source>
</reference>
<proteinExistence type="predicted"/>
<name>A0A8B8ZL60_PHODC</name>
<dbReference type="AlphaFoldDB" id="A0A8B8ZL60"/>
<gene>
    <name evidence="2" type="primary">LOC120106116</name>
</gene>
<sequence>MQVDVECAWLQHRLSMPPLEVDYQQLDLSEPKILQSGRLRGNTKKVDNLQEIQSIASASQELVNNASYTDIWAGSCSQFDEFSSLLEFGKSQQSLIEISDLEEEFKDKKRKENLKGVKILSNEIIEIALTEQQSTPIESIPSHQVKENADAEGEANLYTNSPDKGGIGNKPIFSQVQPDDFALGFIHPLEVYQQDHDNNAYATEPAIDVYEKVEVKHGLFVSSGGAAETFFLHVEPLKKVRFHLNPMVRQDMAERNEFPTKDRGRFSFFGSFKAFIEENTQKMTGKISMKALRRSFIGDKTVFGMLQILAVLLTSCIYFGEVSDQANLRKQIFSMDHPMKGEREGRYLDGPKKAKEGEDNIWFLNVRGKSISSTFLNGK</sequence>
<evidence type="ECO:0000313" key="2">
    <source>
        <dbReference type="RefSeq" id="XP_038974931.1"/>
    </source>
</evidence>
<dbReference type="GeneID" id="120106116"/>
<dbReference type="OrthoDB" id="1860415at2759"/>
<evidence type="ECO:0000313" key="1">
    <source>
        <dbReference type="Proteomes" id="UP000228380"/>
    </source>
</evidence>
<dbReference type="KEGG" id="pda:120106116"/>
<dbReference type="Proteomes" id="UP000228380">
    <property type="component" value="Unplaced"/>
</dbReference>
<accession>A0A8B8ZL60</accession>
<keyword evidence="1" id="KW-1185">Reference proteome</keyword>